<feature type="transmembrane region" description="Helical" evidence="1">
    <location>
        <begin position="21"/>
        <end position="44"/>
    </location>
</feature>
<dbReference type="AlphaFoldDB" id="A0A0R2CWA7"/>
<gene>
    <name evidence="2" type="ORF">FC19_GL001821</name>
</gene>
<sequence>MKFKLNTSKNSYIHDNKKQSVEIICYKKCHNLVLLTFLPFYLLFQSKKLYYFPIIKTFALIEKNVFQGFFFKIILFFLLINIVQLSNGCA</sequence>
<organism evidence="2 3">
    <name type="scientific">Liquorilactobacillus aquaticus DSM 21051</name>
    <dbReference type="NCBI Taxonomy" id="1423725"/>
    <lineage>
        <taxon>Bacteria</taxon>
        <taxon>Bacillati</taxon>
        <taxon>Bacillota</taxon>
        <taxon>Bacilli</taxon>
        <taxon>Lactobacillales</taxon>
        <taxon>Lactobacillaceae</taxon>
        <taxon>Liquorilactobacillus</taxon>
    </lineage>
</organism>
<name>A0A0R2CWA7_9LACO</name>
<evidence type="ECO:0000313" key="3">
    <source>
        <dbReference type="Proteomes" id="UP000051015"/>
    </source>
</evidence>
<protein>
    <submittedName>
        <fullName evidence="2">Uncharacterized protein</fullName>
    </submittedName>
</protein>
<feature type="transmembrane region" description="Helical" evidence="1">
    <location>
        <begin position="64"/>
        <end position="83"/>
    </location>
</feature>
<keyword evidence="1" id="KW-0812">Transmembrane</keyword>
<dbReference type="PATRIC" id="fig|1423725.3.peg.1871"/>
<proteinExistence type="predicted"/>
<accession>A0A0R2CWA7</accession>
<dbReference type="STRING" id="1423725.FC19_GL001821"/>
<reference evidence="2 3" key="1">
    <citation type="journal article" date="2015" name="Genome Announc.">
        <title>Expanding the biotechnology potential of lactobacilli through comparative genomics of 213 strains and associated genera.</title>
        <authorList>
            <person name="Sun Z."/>
            <person name="Harris H.M."/>
            <person name="McCann A."/>
            <person name="Guo C."/>
            <person name="Argimon S."/>
            <person name="Zhang W."/>
            <person name="Yang X."/>
            <person name="Jeffery I.B."/>
            <person name="Cooney J.C."/>
            <person name="Kagawa T.F."/>
            <person name="Liu W."/>
            <person name="Song Y."/>
            <person name="Salvetti E."/>
            <person name="Wrobel A."/>
            <person name="Rasinkangas P."/>
            <person name="Parkhill J."/>
            <person name="Rea M.C."/>
            <person name="O'Sullivan O."/>
            <person name="Ritari J."/>
            <person name="Douillard F.P."/>
            <person name="Paul Ross R."/>
            <person name="Yang R."/>
            <person name="Briner A.E."/>
            <person name="Felis G.E."/>
            <person name="de Vos W.M."/>
            <person name="Barrangou R."/>
            <person name="Klaenhammer T.R."/>
            <person name="Caufield P.W."/>
            <person name="Cui Y."/>
            <person name="Zhang H."/>
            <person name="O'Toole P.W."/>
        </authorList>
    </citation>
    <scope>NUCLEOTIDE SEQUENCE [LARGE SCALE GENOMIC DNA]</scope>
    <source>
        <strain evidence="2 3">DSM 21051</strain>
    </source>
</reference>
<evidence type="ECO:0000256" key="1">
    <source>
        <dbReference type="SAM" id="Phobius"/>
    </source>
</evidence>
<comment type="caution">
    <text evidence="2">The sequence shown here is derived from an EMBL/GenBank/DDBJ whole genome shotgun (WGS) entry which is preliminary data.</text>
</comment>
<keyword evidence="1" id="KW-0472">Membrane</keyword>
<dbReference type="EMBL" id="AYZD01000025">
    <property type="protein sequence ID" value="KRM95506.1"/>
    <property type="molecule type" value="Genomic_DNA"/>
</dbReference>
<keyword evidence="3" id="KW-1185">Reference proteome</keyword>
<dbReference type="Proteomes" id="UP000051015">
    <property type="component" value="Unassembled WGS sequence"/>
</dbReference>
<keyword evidence="1" id="KW-1133">Transmembrane helix</keyword>
<evidence type="ECO:0000313" key="2">
    <source>
        <dbReference type="EMBL" id="KRM95506.1"/>
    </source>
</evidence>